<reference evidence="2 3" key="1">
    <citation type="submission" date="2021-03" db="EMBL/GenBank/DDBJ databases">
        <title>Antimicrobial resistance genes in bacteria isolated from Japanese honey, and their potential for conferring macrolide and lincosamide resistance in the American foulbrood pathogen Paenibacillus larvae.</title>
        <authorList>
            <person name="Okamoto M."/>
            <person name="Kumagai M."/>
            <person name="Kanamori H."/>
            <person name="Takamatsu D."/>
        </authorList>
    </citation>
    <scope>NUCLEOTIDE SEQUENCE [LARGE SCALE GENOMIC DNA]</scope>
    <source>
        <strain evidence="2 3">J8TS2</strain>
    </source>
</reference>
<sequence length="166" mass="19658">MDVQIEKASLEQKVVLRHLLELYKYDFSEFDPEDVNDQGLYGYKYFEQYWTEPSRFPFLIKVNGSYAGFALVREITQEGENPASYFSMAEFFVMKKYRKSGVGKQTAFYLFDTFSGTWEVAEMKENVPAQKFWRKIISEYTNDNYQEVQKVDWEGPVQIFITGKMN</sequence>
<accession>A0ABQ4KQ57</accession>
<proteinExistence type="predicted"/>
<evidence type="ECO:0000259" key="1">
    <source>
        <dbReference type="PROSITE" id="PS51186"/>
    </source>
</evidence>
<keyword evidence="3" id="KW-1185">Reference proteome</keyword>
<dbReference type="RefSeq" id="WP_158321816.1">
    <property type="nucleotide sequence ID" value="NZ_BORB01000055.1"/>
</dbReference>
<evidence type="ECO:0000313" key="3">
    <source>
        <dbReference type="Proteomes" id="UP000679950"/>
    </source>
</evidence>
<gene>
    <name evidence="2" type="ORF">J8TS2_40030</name>
</gene>
<protein>
    <recommendedName>
        <fullName evidence="1">N-acetyltransferase domain-containing protein</fullName>
    </recommendedName>
</protein>
<dbReference type="SUPFAM" id="SSF55729">
    <property type="entry name" value="Acyl-CoA N-acyltransferases (Nat)"/>
    <property type="match status" value="1"/>
</dbReference>
<dbReference type="Gene3D" id="3.40.630.30">
    <property type="match status" value="1"/>
</dbReference>
<name>A0ABQ4KQ57_9BACI</name>
<dbReference type="InterPro" id="IPR016181">
    <property type="entry name" value="Acyl_CoA_acyltransferase"/>
</dbReference>
<dbReference type="Proteomes" id="UP000679950">
    <property type="component" value="Unassembled WGS sequence"/>
</dbReference>
<evidence type="ECO:0000313" key="2">
    <source>
        <dbReference type="EMBL" id="GIN59684.1"/>
    </source>
</evidence>
<dbReference type="EMBL" id="BORB01000055">
    <property type="protein sequence ID" value="GIN59684.1"/>
    <property type="molecule type" value="Genomic_DNA"/>
</dbReference>
<feature type="domain" description="N-acetyltransferase" evidence="1">
    <location>
        <begin position="14"/>
        <end position="152"/>
    </location>
</feature>
<dbReference type="Pfam" id="PF00583">
    <property type="entry name" value="Acetyltransf_1"/>
    <property type="match status" value="1"/>
</dbReference>
<dbReference type="InterPro" id="IPR000182">
    <property type="entry name" value="GNAT_dom"/>
</dbReference>
<organism evidence="2 3">
    <name type="scientific">Lederbergia ruris</name>
    <dbReference type="NCBI Taxonomy" id="217495"/>
    <lineage>
        <taxon>Bacteria</taxon>
        <taxon>Bacillati</taxon>
        <taxon>Bacillota</taxon>
        <taxon>Bacilli</taxon>
        <taxon>Bacillales</taxon>
        <taxon>Bacillaceae</taxon>
        <taxon>Lederbergia</taxon>
    </lineage>
</organism>
<dbReference type="PROSITE" id="PS51186">
    <property type="entry name" value="GNAT"/>
    <property type="match status" value="1"/>
</dbReference>
<comment type="caution">
    <text evidence="2">The sequence shown here is derived from an EMBL/GenBank/DDBJ whole genome shotgun (WGS) entry which is preliminary data.</text>
</comment>